<dbReference type="EMBL" id="JAHRIP010042550">
    <property type="protein sequence ID" value="MEQ2297430.1"/>
    <property type="molecule type" value="Genomic_DNA"/>
</dbReference>
<proteinExistence type="predicted"/>
<reference evidence="1 2" key="1">
    <citation type="submission" date="2021-06" db="EMBL/GenBank/DDBJ databases">
        <authorList>
            <person name="Palmer J.M."/>
        </authorList>
    </citation>
    <scope>NUCLEOTIDE SEQUENCE [LARGE SCALE GENOMIC DNA]</scope>
    <source>
        <strain evidence="1 2">AS_MEX2019</strain>
        <tissue evidence="1">Muscle</tissue>
    </source>
</reference>
<name>A0ABV0YU94_9TELE</name>
<organism evidence="1 2">
    <name type="scientific">Ameca splendens</name>
    <dbReference type="NCBI Taxonomy" id="208324"/>
    <lineage>
        <taxon>Eukaryota</taxon>
        <taxon>Metazoa</taxon>
        <taxon>Chordata</taxon>
        <taxon>Craniata</taxon>
        <taxon>Vertebrata</taxon>
        <taxon>Euteleostomi</taxon>
        <taxon>Actinopterygii</taxon>
        <taxon>Neopterygii</taxon>
        <taxon>Teleostei</taxon>
        <taxon>Neoteleostei</taxon>
        <taxon>Acanthomorphata</taxon>
        <taxon>Ovalentaria</taxon>
        <taxon>Atherinomorphae</taxon>
        <taxon>Cyprinodontiformes</taxon>
        <taxon>Goodeidae</taxon>
        <taxon>Ameca</taxon>
    </lineage>
</organism>
<gene>
    <name evidence="1" type="ORF">AMECASPLE_034590</name>
</gene>
<protein>
    <submittedName>
        <fullName evidence="1">Uncharacterized protein</fullName>
    </submittedName>
</protein>
<keyword evidence="2" id="KW-1185">Reference proteome</keyword>
<dbReference type="Proteomes" id="UP001469553">
    <property type="component" value="Unassembled WGS sequence"/>
</dbReference>
<comment type="caution">
    <text evidence="1">The sequence shown here is derived from an EMBL/GenBank/DDBJ whole genome shotgun (WGS) entry which is preliminary data.</text>
</comment>
<accession>A0ABV0YU94</accession>
<evidence type="ECO:0000313" key="2">
    <source>
        <dbReference type="Proteomes" id="UP001469553"/>
    </source>
</evidence>
<evidence type="ECO:0000313" key="1">
    <source>
        <dbReference type="EMBL" id="MEQ2297430.1"/>
    </source>
</evidence>
<sequence>MHIIHINPLPPASHPSKCPSAINHPFFSADEKEIAVTSVRHLIRRCKNVWESTIQALHRTAEQNSLIEDADGLQNIAPVKRSGFRLKTFPSSPCPESFLPISLGLMR</sequence>